<dbReference type="AlphaFoldDB" id="A0AAW1TSW4"/>
<accession>A0AAW1TSW4</accession>
<sequence>MKTHPSKAQSRNIVCHFAKVHKIKYIKFSCVQHLSGRVYNNFCRLMQKIWIVVAIATRQVIEAIDAKPRRNVESVTKTSHFYMFRPCRSPLIALLRMNYRHRSLVGILILVARLAS</sequence>
<gene>
    <name evidence="1" type="ORF">WA026_022662</name>
</gene>
<reference evidence="1 2" key="1">
    <citation type="submission" date="2023-03" db="EMBL/GenBank/DDBJ databases">
        <title>Genome insight into feeding habits of ladybird beetles.</title>
        <authorList>
            <person name="Li H.-S."/>
            <person name="Huang Y.-H."/>
            <person name="Pang H."/>
        </authorList>
    </citation>
    <scope>NUCLEOTIDE SEQUENCE [LARGE SCALE GENOMIC DNA]</scope>
    <source>
        <strain evidence="1">SYSU_2023b</strain>
        <tissue evidence="1">Whole body</tissue>
    </source>
</reference>
<proteinExistence type="predicted"/>
<evidence type="ECO:0000313" key="1">
    <source>
        <dbReference type="EMBL" id="KAK9873430.1"/>
    </source>
</evidence>
<name>A0AAW1TSW4_9CUCU</name>
<organism evidence="1 2">
    <name type="scientific">Henosepilachna vigintioctopunctata</name>
    <dbReference type="NCBI Taxonomy" id="420089"/>
    <lineage>
        <taxon>Eukaryota</taxon>
        <taxon>Metazoa</taxon>
        <taxon>Ecdysozoa</taxon>
        <taxon>Arthropoda</taxon>
        <taxon>Hexapoda</taxon>
        <taxon>Insecta</taxon>
        <taxon>Pterygota</taxon>
        <taxon>Neoptera</taxon>
        <taxon>Endopterygota</taxon>
        <taxon>Coleoptera</taxon>
        <taxon>Polyphaga</taxon>
        <taxon>Cucujiformia</taxon>
        <taxon>Coccinelloidea</taxon>
        <taxon>Coccinellidae</taxon>
        <taxon>Epilachninae</taxon>
        <taxon>Epilachnini</taxon>
        <taxon>Henosepilachna</taxon>
    </lineage>
</organism>
<evidence type="ECO:0000313" key="2">
    <source>
        <dbReference type="Proteomes" id="UP001431783"/>
    </source>
</evidence>
<keyword evidence="2" id="KW-1185">Reference proteome</keyword>
<dbReference type="Proteomes" id="UP001431783">
    <property type="component" value="Unassembled WGS sequence"/>
</dbReference>
<protein>
    <submittedName>
        <fullName evidence="1">Uncharacterized protein</fullName>
    </submittedName>
</protein>
<comment type="caution">
    <text evidence="1">The sequence shown here is derived from an EMBL/GenBank/DDBJ whole genome shotgun (WGS) entry which is preliminary data.</text>
</comment>
<dbReference type="EMBL" id="JARQZJ010000020">
    <property type="protein sequence ID" value="KAK9873430.1"/>
    <property type="molecule type" value="Genomic_DNA"/>
</dbReference>